<feature type="compositionally biased region" description="Basic and acidic residues" evidence="1">
    <location>
        <begin position="427"/>
        <end position="437"/>
    </location>
</feature>
<evidence type="ECO:0000256" key="1">
    <source>
        <dbReference type="SAM" id="MobiDB-lite"/>
    </source>
</evidence>
<dbReference type="AlphaFoldDB" id="A0A7C9BIL9"/>
<dbReference type="Proteomes" id="UP000479293">
    <property type="component" value="Unassembled WGS sequence"/>
</dbReference>
<comment type="caution">
    <text evidence="2">The sequence shown here is derived from an EMBL/GenBank/DDBJ whole genome shotgun (WGS) entry which is preliminary data.</text>
</comment>
<evidence type="ECO:0000313" key="3">
    <source>
        <dbReference type="Proteomes" id="UP000479293"/>
    </source>
</evidence>
<reference evidence="2 3" key="1">
    <citation type="submission" date="2019-10" db="EMBL/GenBank/DDBJ databases">
        <title>Draft Genome Sequence of Cytophagaceae sp. SJW1-29.</title>
        <authorList>
            <person name="Choi A."/>
        </authorList>
    </citation>
    <scope>NUCLEOTIDE SEQUENCE [LARGE SCALE GENOMIC DNA]</scope>
    <source>
        <strain evidence="2 3">SJW1-29</strain>
    </source>
</reference>
<dbReference type="RefSeq" id="WP_152765237.1">
    <property type="nucleotide sequence ID" value="NZ_WHLY01000002.1"/>
</dbReference>
<keyword evidence="3" id="KW-1185">Reference proteome</keyword>
<protein>
    <recommendedName>
        <fullName evidence="4">Phage portal protein</fullName>
    </recommendedName>
</protein>
<organism evidence="2 3">
    <name type="scientific">Salmonirosea aquatica</name>
    <dbReference type="NCBI Taxonomy" id="2654236"/>
    <lineage>
        <taxon>Bacteria</taxon>
        <taxon>Pseudomonadati</taxon>
        <taxon>Bacteroidota</taxon>
        <taxon>Cytophagia</taxon>
        <taxon>Cytophagales</taxon>
        <taxon>Spirosomataceae</taxon>
        <taxon>Salmonirosea</taxon>
    </lineage>
</organism>
<evidence type="ECO:0008006" key="4">
    <source>
        <dbReference type="Google" id="ProtNLM"/>
    </source>
</evidence>
<feature type="region of interest" description="Disordered" evidence="1">
    <location>
        <begin position="427"/>
        <end position="456"/>
    </location>
</feature>
<gene>
    <name evidence="2" type="ORF">GBK04_27205</name>
</gene>
<proteinExistence type="predicted"/>
<dbReference type="EMBL" id="WHLY01000002">
    <property type="protein sequence ID" value="MPR36920.1"/>
    <property type="molecule type" value="Genomic_DNA"/>
</dbReference>
<evidence type="ECO:0000313" key="2">
    <source>
        <dbReference type="EMBL" id="MPR36920.1"/>
    </source>
</evidence>
<sequence length="456" mass="50985">MSTTTFKAGRRQFAFSLPKSADEGQRDTTGVRPTTERTVKVGSKSHLYYPWGDNNLLPNERVKLLRSNGDAQNLVQARIDFLYGGGFGFFKHVQKDGITVREPFTSPAIEEYADAYGLPDLGEVVDQMNTALVETGNAFVRRKVEDGLPIYSVKDSLIVRATLAEPTVKSYLLCPDWTDFDVMEKHCSILPAYDRNNTQLADSLVHLKPYQSGQPYYGFAQYWGEQSVHWIEVMNYIATSMIGTVKHNKNLAHICRIASRYFDEMAANSADDEAPDEPVDFEKQKDKVRDQFYQSVEAMFSEKNDTGPRIIYDECDLTMDGKLAGFIQFEEIKRSLNATELSEAYQLALLAFANASRILPGLAGVSDGKMLGGSGSELKVSANFQQFFRTARERKLVCSLFNHDVKPALKLPRDVYAGFHDILLVSDDKNPAGKENKTTSGQKGTDPQPKTEKDAA</sequence>
<name>A0A7C9BIL9_9BACT</name>
<accession>A0A7C9BIL9</accession>